<organism evidence="3">
    <name type="scientific">Tepidanaerobacter syntrophicus</name>
    <dbReference type="NCBI Taxonomy" id="224999"/>
    <lineage>
        <taxon>Bacteria</taxon>
        <taxon>Bacillati</taxon>
        <taxon>Bacillota</taxon>
        <taxon>Clostridia</taxon>
        <taxon>Thermosediminibacterales</taxon>
        <taxon>Tepidanaerobacteraceae</taxon>
        <taxon>Tepidanaerobacter</taxon>
    </lineage>
</organism>
<keyword evidence="3" id="KW-0966">Cell projection</keyword>
<evidence type="ECO:0000259" key="1">
    <source>
        <dbReference type="Pfam" id="PF07238"/>
    </source>
</evidence>
<feature type="domain" description="PilZ" evidence="1">
    <location>
        <begin position="97"/>
        <end position="201"/>
    </location>
</feature>
<reference evidence="3" key="1">
    <citation type="journal article" date="2016" name="Genome Announc.">
        <title>Draft Genome Sequence of the Syntrophic Lactate-Degrading Bacterium Tepidanaerobacter syntrophicus JLT.</title>
        <authorList>
            <person name="Matsuura N."/>
            <person name="Ohashi A."/>
            <person name="Tourlousse D.M."/>
            <person name="Sekiguchi Y."/>
        </authorList>
    </citation>
    <scope>NUCLEOTIDE SEQUENCE [LARGE SCALE GENOMIC DNA]</scope>
    <source>
        <strain evidence="3">JL</strain>
    </source>
</reference>
<dbReference type="Gene3D" id="2.40.10.220">
    <property type="entry name" value="predicted glycosyltransferase like domains"/>
    <property type="match status" value="1"/>
</dbReference>
<gene>
    <name evidence="3" type="ORF">TSYNT_9499</name>
</gene>
<keyword evidence="4" id="KW-1185">Reference proteome</keyword>
<name>A0A0U9HJ89_9FIRM</name>
<proteinExistence type="predicted"/>
<dbReference type="InterPro" id="IPR009875">
    <property type="entry name" value="PilZ_domain"/>
</dbReference>
<protein>
    <submittedName>
        <fullName evidence="3">C-di-GMP-binding flagellar brake protein YcgR</fullName>
    </submittedName>
</protein>
<dbReference type="RefSeq" id="WP_114272619.1">
    <property type="nucleotide sequence ID" value="NZ_BSDN01000004.1"/>
</dbReference>
<dbReference type="Pfam" id="PF12945">
    <property type="entry name" value="PilZNR"/>
    <property type="match status" value="1"/>
</dbReference>
<evidence type="ECO:0000313" key="4">
    <source>
        <dbReference type="Proteomes" id="UP000062160"/>
    </source>
</evidence>
<dbReference type="GO" id="GO:0035438">
    <property type="term" value="F:cyclic-di-GMP binding"/>
    <property type="evidence" value="ECO:0007669"/>
    <property type="project" value="InterPro"/>
</dbReference>
<accession>A0A0U9HJ89</accession>
<dbReference type="AlphaFoldDB" id="A0A0U9HJ89"/>
<feature type="domain" description="Type III secretion system flagellar brake protein YcgR PilZN" evidence="2">
    <location>
        <begin position="8"/>
        <end position="88"/>
    </location>
</feature>
<sequence length="213" mass="24644">MEKCYLDIGMKVTLGIFNNDAEHFFPSKVEDVLTDHIILGMPMKQGRIYYIEKGEKINIYFPSKTSFYCMEGLVEGKQYEPIPVIIVKPIGEPCKKQKRNYFRLNIALKAYIKLPDCQNPIKVYTKDISAGGAKFSSSLFIKEGTLIEIMIPEILDDLWLRAIIVRTEKNYQAQHSHKYDIAAQFTEIDEYAQDTIAKFIFSTQRKLIRKGIK</sequence>
<dbReference type="Pfam" id="PF07238">
    <property type="entry name" value="PilZ"/>
    <property type="match status" value="1"/>
</dbReference>
<dbReference type="SUPFAM" id="SSF141371">
    <property type="entry name" value="PilZ domain-like"/>
    <property type="match status" value="1"/>
</dbReference>
<dbReference type="Proteomes" id="UP000062160">
    <property type="component" value="Unassembled WGS sequence"/>
</dbReference>
<dbReference type="InterPro" id="IPR009926">
    <property type="entry name" value="T3SS_YcgR_PilZN"/>
</dbReference>
<keyword evidence="3" id="KW-0969">Cilium</keyword>
<dbReference type="EMBL" id="DF977003">
    <property type="protein sequence ID" value="GAQ26235.1"/>
    <property type="molecule type" value="Genomic_DNA"/>
</dbReference>
<evidence type="ECO:0000313" key="3">
    <source>
        <dbReference type="EMBL" id="GAQ26235.1"/>
    </source>
</evidence>
<dbReference type="OrthoDB" id="9783080at2"/>
<keyword evidence="3" id="KW-0282">Flagellum</keyword>
<evidence type="ECO:0000259" key="2">
    <source>
        <dbReference type="Pfam" id="PF12945"/>
    </source>
</evidence>
<dbReference type="STRING" id="224999.GCA_001485475_02279"/>